<protein>
    <submittedName>
        <fullName evidence="1">SAM-dependent methyltransferase</fullName>
    </submittedName>
</protein>
<dbReference type="Proteomes" id="UP000824140">
    <property type="component" value="Unassembled WGS sequence"/>
</dbReference>
<dbReference type="PANTHER" id="PTHR38451:SF1">
    <property type="entry name" value="TRNA (ADENINE(22)-N(1))-METHYLTRANSFERASE"/>
    <property type="match status" value="1"/>
</dbReference>
<keyword evidence="1" id="KW-0808">Transferase</keyword>
<dbReference type="EMBL" id="DVJN01000078">
    <property type="protein sequence ID" value="HIS92135.1"/>
    <property type="molecule type" value="Genomic_DNA"/>
</dbReference>
<reference evidence="1" key="2">
    <citation type="journal article" date="2021" name="PeerJ">
        <title>Extensive microbial diversity within the chicken gut microbiome revealed by metagenomics and culture.</title>
        <authorList>
            <person name="Gilroy R."/>
            <person name="Ravi A."/>
            <person name="Getino M."/>
            <person name="Pursley I."/>
            <person name="Horton D.L."/>
            <person name="Alikhan N.F."/>
            <person name="Baker D."/>
            <person name="Gharbi K."/>
            <person name="Hall N."/>
            <person name="Watson M."/>
            <person name="Adriaenssens E.M."/>
            <person name="Foster-Nyarko E."/>
            <person name="Jarju S."/>
            <person name="Secka A."/>
            <person name="Antonio M."/>
            <person name="Oren A."/>
            <person name="Chaudhuri R.R."/>
            <person name="La Ragione R."/>
            <person name="Hildebrand F."/>
            <person name="Pallen M.J."/>
        </authorList>
    </citation>
    <scope>NUCLEOTIDE SEQUENCE</scope>
    <source>
        <strain evidence="1">13766</strain>
    </source>
</reference>
<dbReference type="GO" id="GO:0008168">
    <property type="term" value="F:methyltransferase activity"/>
    <property type="evidence" value="ECO:0007669"/>
    <property type="project" value="UniProtKB-KW"/>
</dbReference>
<comment type="caution">
    <text evidence="1">The sequence shown here is derived from an EMBL/GenBank/DDBJ whole genome shotgun (WGS) entry which is preliminary data.</text>
</comment>
<dbReference type="Gene3D" id="3.40.50.150">
    <property type="entry name" value="Vaccinia Virus protein VP39"/>
    <property type="match status" value="1"/>
</dbReference>
<gene>
    <name evidence="1" type="ORF">IAA84_03875</name>
</gene>
<dbReference type="Pfam" id="PF12847">
    <property type="entry name" value="Methyltransf_18"/>
    <property type="match status" value="1"/>
</dbReference>
<evidence type="ECO:0000313" key="1">
    <source>
        <dbReference type="EMBL" id="HIS92135.1"/>
    </source>
</evidence>
<organism evidence="1 2">
    <name type="scientific">Candidatus Alectryocaccomicrobium excrementavium</name>
    <dbReference type="NCBI Taxonomy" id="2840668"/>
    <lineage>
        <taxon>Bacteria</taxon>
        <taxon>Bacillati</taxon>
        <taxon>Bacillota</taxon>
        <taxon>Clostridia</taxon>
        <taxon>Candidatus Alectryocaccomicrobium</taxon>
    </lineage>
</organism>
<name>A0A9D1G0A3_9FIRM</name>
<accession>A0A9D1G0A3</accession>
<sequence length="222" mass="24459">MMLRLDERLRAILELAPPCRCFADIGCDHGRLGAQMLLSQRAQRVWFTDISAPSIAKARRLIGQLGLSDRAVFRVGDGARALGEAPEAAAIAGMGAATIADILRAGADRLGGARLILQPNLDESELREFLQRAGYAIQRERVVRAAGRWYVLLLVCRGEMRLSEAERIAGTASMREDAQAYEGYARFRIRVAKKALDGARNGRDGREETLARALAIWEEAIR</sequence>
<proteinExistence type="predicted"/>
<reference evidence="1" key="1">
    <citation type="submission" date="2020-10" db="EMBL/GenBank/DDBJ databases">
        <authorList>
            <person name="Gilroy R."/>
        </authorList>
    </citation>
    <scope>NUCLEOTIDE SEQUENCE</scope>
    <source>
        <strain evidence="1">13766</strain>
    </source>
</reference>
<dbReference type="GO" id="GO:0032259">
    <property type="term" value="P:methylation"/>
    <property type="evidence" value="ECO:0007669"/>
    <property type="project" value="UniProtKB-KW"/>
</dbReference>
<dbReference type="PANTHER" id="PTHR38451">
    <property type="entry name" value="TRNA (ADENINE(22)-N(1))-METHYLTRANSFERASE"/>
    <property type="match status" value="1"/>
</dbReference>
<evidence type="ECO:0000313" key="2">
    <source>
        <dbReference type="Proteomes" id="UP000824140"/>
    </source>
</evidence>
<dbReference type="SUPFAM" id="SSF53335">
    <property type="entry name" value="S-adenosyl-L-methionine-dependent methyltransferases"/>
    <property type="match status" value="1"/>
</dbReference>
<keyword evidence="1" id="KW-0489">Methyltransferase</keyword>
<dbReference type="AlphaFoldDB" id="A0A9D1G0A3"/>
<dbReference type="InterPro" id="IPR029063">
    <property type="entry name" value="SAM-dependent_MTases_sf"/>
</dbReference>